<gene>
    <name evidence="2" type="ORF">PECUL_23A050933</name>
</gene>
<dbReference type="Pfam" id="PF26215">
    <property type="entry name" value="HTH_animal"/>
    <property type="match status" value="1"/>
</dbReference>
<name>A0AAD1VLQ5_PELCU</name>
<proteinExistence type="predicted"/>
<dbReference type="PANTHER" id="PTHR21301:SF12">
    <property type="match status" value="1"/>
</dbReference>
<protein>
    <recommendedName>
        <fullName evidence="1">Helix-turn-helix domain-containing protein</fullName>
    </recommendedName>
</protein>
<accession>A0AAD1VLQ5</accession>
<evidence type="ECO:0000259" key="1">
    <source>
        <dbReference type="Pfam" id="PF26215"/>
    </source>
</evidence>
<dbReference type="AlphaFoldDB" id="A0AAD1VLQ5"/>
<feature type="domain" description="Helix-turn-helix" evidence="1">
    <location>
        <begin position="38"/>
        <end position="93"/>
    </location>
</feature>
<sequence length="257" mass="29905">MTSNIDDKSVQFLDVEILIINHKLEYKHFTKPTDCNTILHFESFHPRHLKESLPYSQFLKVLRNNSQSQQCDQQLKIMYQKFQSRGYQYTILDDAMTKAKIAFSSLPTQIMKVAKTRPIFPMQFNTASSELTKSIRHNWNILELGPTLPEELCQRPMFCYRRNRNLRDLLVKTDPQHCYSPIKKESKNAGCVRCLGCVTCGHIIPSKTFSHPYTGKIQHRIHCRTEFVIFKLTCPCGLNYIGKTEMALCERIKGPQI</sequence>
<dbReference type="PANTHER" id="PTHR21301">
    <property type="entry name" value="REVERSE TRANSCRIPTASE"/>
    <property type="match status" value="1"/>
</dbReference>
<reference evidence="2" key="1">
    <citation type="submission" date="2022-03" db="EMBL/GenBank/DDBJ databases">
        <authorList>
            <person name="Alioto T."/>
            <person name="Alioto T."/>
            <person name="Gomez Garrido J."/>
        </authorList>
    </citation>
    <scope>NUCLEOTIDE SEQUENCE</scope>
</reference>
<evidence type="ECO:0000313" key="3">
    <source>
        <dbReference type="Proteomes" id="UP001295444"/>
    </source>
</evidence>
<dbReference type="InterPro" id="IPR058912">
    <property type="entry name" value="HTH_animal"/>
</dbReference>
<dbReference type="EMBL" id="OW240912">
    <property type="protein sequence ID" value="CAH2222342.1"/>
    <property type="molecule type" value="Genomic_DNA"/>
</dbReference>
<dbReference type="Proteomes" id="UP001295444">
    <property type="component" value="Chromosome 01"/>
</dbReference>
<organism evidence="2 3">
    <name type="scientific">Pelobates cultripes</name>
    <name type="common">Western spadefoot toad</name>
    <dbReference type="NCBI Taxonomy" id="61616"/>
    <lineage>
        <taxon>Eukaryota</taxon>
        <taxon>Metazoa</taxon>
        <taxon>Chordata</taxon>
        <taxon>Craniata</taxon>
        <taxon>Vertebrata</taxon>
        <taxon>Euteleostomi</taxon>
        <taxon>Amphibia</taxon>
        <taxon>Batrachia</taxon>
        <taxon>Anura</taxon>
        <taxon>Pelobatoidea</taxon>
        <taxon>Pelobatidae</taxon>
        <taxon>Pelobates</taxon>
    </lineage>
</organism>
<keyword evidence="3" id="KW-1185">Reference proteome</keyword>
<evidence type="ECO:0000313" key="2">
    <source>
        <dbReference type="EMBL" id="CAH2222342.1"/>
    </source>
</evidence>